<proteinExistence type="predicted"/>
<evidence type="ECO:0000313" key="3">
    <source>
        <dbReference type="Proteomes" id="UP000523601"/>
    </source>
</evidence>
<dbReference type="Gene3D" id="3.20.20.150">
    <property type="entry name" value="Divalent-metal-dependent TIM barrel enzymes"/>
    <property type="match status" value="1"/>
</dbReference>
<dbReference type="SUPFAM" id="SSF51658">
    <property type="entry name" value="Xylose isomerase-like"/>
    <property type="match status" value="1"/>
</dbReference>
<dbReference type="InterPro" id="IPR036237">
    <property type="entry name" value="Xyl_isomerase-like_sf"/>
</dbReference>
<evidence type="ECO:0000259" key="1">
    <source>
        <dbReference type="Pfam" id="PF01261"/>
    </source>
</evidence>
<accession>A0ABX2PGQ6</accession>
<dbReference type="InterPro" id="IPR050312">
    <property type="entry name" value="IolE/XylAMocC-like"/>
</dbReference>
<dbReference type="PANTHER" id="PTHR12110:SF53">
    <property type="entry name" value="BLR5974 PROTEIN"/>
    <property type="match status" value="1"/>
</dbReference>
<dbReference type="Pfam" id="PF01261">
    <property type="entry name" value="AP_endonuc_2"/>
    <property type="match status" value="1"/>
</dbReference>
<dbReference type="RefSeq" id="WP_176855353.1">
    <property type="nucleotide sequence ID" value="NZ_JABCJD010000007.1"/>
</dbReference>
<dbReference type="InterPro" id="IPR013022">
    <property type="entry name" value="Xyl_isomerase-like_TIM-brl"/>
</dbReference>
<keyword evidence="3" id="KW-1185">Reference proteome</keyword>
<feature type="domain" description="Xylose isomerase-like TIM barrel" evidence="1">
    <location>
        <begin position="21"/>
        <end position="256"/>
    </location>
</feature>
<dbReference type="PANTHER" id="PTHR12110">
    <property type="entry name" value="HYDROXYPYRUVATE ISOMERASE"/>
    <property type="match status" value="1"/>
</dbReference>
<organism evidence="2 3">
    <name type="scientific">Donghicola mangrovi</name>
    <dbReference type="NCBI Taxonomy" id="2729614"/>
    <lineage>
        <taxon>Bacteria</taxon>
        <taxon>Pseudomonadati</taxon>
        <taxon>Pseudomonadota</taxon>
        <taxon>Alphaproteobacteria</taxon>
        <taxon>Rhodobacterales</taxon>
        <taxon>Roseobacteraceae</taxon>
        <taxon>Donghicola</taxon>
    </lineage>
</organism>
<dbReference type="Proteomes" id="UP000523601">
    <property type="component" value="Unassembled WGS sequence"/>
</dbReference>
<sequence>MIRRALNQKTCAELSFEGFLELAQGLGCVGVEPRNDLGRPFFDGASGAEAAAMAKGRGLRLLGLSEVYGFNVWDDERAAQIVALADAAESSGAETVSLIPCVDDRTVMPLVDVLRELVPLFKGRKVTPLIEPIGFVTSSVPRKAELVRAIEAVDPQMFGIVHDTFQHCIAGEQDLFPDFTRMVHISGISDPSVPLDDAQDKQRVWVDADDRCGNLAQIAAFLEAGYEGAFSFECTAEGRFGPEGPAKARASFEYIEQMVGAGA</sequence>
<protein>
    <submittedName>
        <fullName evidence="2">TIM barrel protein</fullName>
    </submittedName>
</protein>
<reference evidence="2 3" key="1">
    <citation type="submission" date="2020-04" db="EMBL/GenBank/DDBJ databases">
        <title>Donghicola sp., a member of the Rhodobacteraceae family isolated from mangrove forest in Thailand.</title>
        <authorList>
            <person name="Charoenyingcharoen P."/>
            <person name="Yukphan P."/>
        </authorList>
    </citation>
    <scope>NUCLEOTIDE SEQUENCE [LARGE SCALE GENOMIC DNA]</scope>
    <source>
        <strain evidence="2 3">C2-DW-16</strain>
    </source>
</reference>
<gene>
    <name evidence="2" type="ORF">HJ526_14675</name>
</gene>
<dbReference type="EMBL" id="JABCJD010000007">
    <property type="protein sequence ID" value="NVO28673.1"/>
    <property type="molecule type" value="Genomic_DNA"/>
</dbReference>
<evidence type="ECO:0000313" key="2">
    <source>
        <dbReference type="EMBL" id="NVO28673.1"/>
    </source>
</evidence>
<comment type="caution">
    <text evidence="2">The sequence shown here is derived from an EMBL/GenBank/DDBJ whole genome shotgun (WGS) entry which is preliminary data.</text>
</comment>
<name>A0ABX2PGQ6_9RHOB</name>